<dbReference type="PANTHER" id="PTHR11831:SF4">
    <property type="entry name" value="SMALL RIBOSOMAL SUBUNIT PROTEIN US4M"/>
    <property type="match status" value="1"/>
</dbReference>
<dbReference type="GO" id="GO:0006412">
    <property type="term" value="P:translation"/>
    <property type="evidence" value="ECO:0007669"/>
    <property type="project" value="UniProtKB-UniRule"/>
</dbReference>
<keyword evidence="4 7" id="KW-0689">Ribosomal protein</keyword>
<dbReference type="InterPro" id="IPR001912">
    <property type="entry name" value="Ribosomal_uS4_N"/>
</dbReference>
<dbReference type="GO" id="GO:0019843">
    <property type="term" value="F:rRNA binding"/>
    <property type="evidence" value="ECO:0007669"/>
    <property type="project" value="UniProtKB-UniRule"/>
</dbReference>
<evidence type="ECO:0000256" key="1">
    <source>
        <dbReference type="ARBA" id="ARBA00007465"/>
    </source>
</evidence>
<comment type="caution">
    <text evidence="12">The sequence shown here is derived from an EMBL/GenBank/DDBJ whole genome shotgun (WGS) entry which is preliminary data.</text>
</comment>
<comment type="function">
    <text evidence="7">With S5 and S12 plays an important role in translational accuracy.</text>
</comment>
<dbReference type="CDD" id="cd00165">
    <property type="entry name" value="S4"/>
    <property type="match status" value="1"/>
</dbReference>
<feature type="domain" description="RNA-binding S4" evidence="10">
    <location>
        <begin position="124"/>
        <end position="184"/>
    </location>
</feature>
<dbReference type="GO" id="GO:0042274">
    <property type="term" value="P:ribosomal small subunit biogenesis"/>
    <property type="evidence" value="ECO:0007669"/>
    <property type="project" value="TreeGrafter"/>
</dbReference>
<dbReference type="SUPFAM" id="SSF55174">
    <property type="entry name" value="Alpha-L RNA-binding motif"/>
    <property type="match status" value="1"/>
</dbReference>
<dbReference type="GO" id="GO:0015935">
    <property type="term" value="C:small ribosomal subunit"/>
    <property type="evidence" value="ECO:0007669"/>
    <property type="project" value="InterPro"/>
</dbReference>
<dbReference type="Proteomes" id="UP000031307">
    <property type="component" value="Unassembled WGS sequence"/>
</dbReference>
<dbReference type="Pfam" id="PF00163">
    <property type="entry name" value="Ribosomal_S4"/>
    <property type="match status" value="1"/>
</dbReference>
<evidence type="ECO:0000256" key="7">
    <source>
        <dbReference type="HAMAP-Rule" id="MF_01306"/>
    </source>
</evidence>
<dbReference type="InterPro" id="IPR036986">
    <property type="entry name" value="S4_RNA-bd_sf"/>
</dbReference>
<evidence type="ECO:0000256" key="4">
    <source>
        <dbReference type="ARBA" id="ARBA00022980"/>
    </source>
</evidence>
<accession>A0A0C1EDL4</accession>
<evidence type="ECO:0000256" key="8">
    <source>
        <dbReference type="RuleBase" id="RU003699"/>
    </source>
</evidence>
<dbReference type="PROSITE" id="PS50889">
    <property type="entry name" value="S4"/>
    <property type="match status" value="1"/>
</dbReference>
<dbReference type="InterPro" id="IPR022801">
    <property type="entry name" value="Ribosomal_uS4"/>
</dbReference>
<dbReference type="NCBIfam" id="TIGR01017">
    <property type="entry name" value="rpsD_bact"/>
    <property type="match status" value="1"/>
</dbReference>
<proteinExistence type="inferred from homology"/>
<dbReference type="AlphaFoldDB" id="A0A0C1EDL4"/>
<evidence type="ECO:0000259" key="10">
    <source>
        <dbReference type="SMART" id="SM00363"/>
    </source>
</evidence>
<evidence type="ECO:0000256" key="6">
    <source>
        <dbReference type="ARBA" id="ARBA00035254"/>
    </source>
</evidence>
<gene>
    <name evidence="7 12" type="primary">rpsD</name>
    <name evidence="12" type="ORF">DB43_EO00040</name>
</gene>
<keyword evidence="5 7" id="KW-0687">Ribonucleoprotein</keyword>
<dbReference type="NCBIfam" id="NF003717">
    <property type="entry name" value="PRK05327.1"/>
    <property type="match status" value="1"/>
</dbReference>
<dbReference type="SMART" id="SM00363">
    <property type="entry name" value="S4"/>
    <property type="match status" value="1"/>
</dbReference>
<evidence type="ECO:0000256" key="5">
    <source>
        <dbReference type="ARBA" id="ARBA00023274"/>
    </source>
</evidence>
<dbReference type="GO" id="GO:0003735">
    <property type="term" value="F:structural constituent of ribosome"/>
    <property type="evidence" value="ECO:0007669"/>
    <property type="project" value="InterPro"/>
</dbReference>
<dbReference type="InterPro" id="IPR005709">
    <property type="entry name" value="Ribosomal_uS4_bac-type"/>
</dbReference>
<dbReference type="PROSITE" id="PS00632">
    <property type="entry name" value="RIBOSOMAL_S4"/>
    <property type="match status" value="1"/>
</dbReference>
<name>A0A0C1EDL4_9BACT</name>
<dbReference type="PANTHER" id="PTHR11831">
    <property type="entry name" value="30S 40S RIBOSOMAL PROTEIN"/>
    <property type="match status" value="1"/>
</dbReference>
<dbReference type="InterPro" id="IPR002942">
    <property type="entry name" value="S4_RNA-bd"/>
</dbReference>
<protein>
    <recommendedName>
        <fullName evidence="6 7">Small ribosomal subunit protein uS4</fullName>
    </recommendedName>
</protein>
<sequence length="237" mass="26758">MLLQKNGVVCDNAASQLNIIKVAAGNRLGEKMARYTGKKNRIARRFGANVFGRLRNPLLHKPNPPGMHGARRRKKSDYGVQLEEKQKLKAIYGMLSEGQLINYYKKAARLEANTAQVLAQMLECRLDIVVHRLKFGSTIFAAQQLVSHGHILVDGKKVDRRSFQVRPGMVISVREKSRGIKAIQEAQDSSMRSVPEYLSIDKENFSGQLLEYPSYELMPWPIPINLPEICDFLAHST</sequence>
<dbReference type="HAMAP" id="MF_01306_B">
    <property type="entry name" value="Ribosomal_uS4_B"/>
    <property type="match status" value="1"/>
</dbReference>
<dbReference type="PATRIC" id="fig|83552.4.peg.622"/>
<comment type="function">
    <text evidence="7">One of the primary rRNA binding proteins, it binds directly to 16S rRNA where it nucleates assembly of the body of the 30S subunit.</text>
</comment>
<dbReference type="Pfam" id="PF01479">
    <property type="entry name" value="S4"/>
    <property type="match status" value="1"/>
</dbReference>
<evidence type="ECO:0000259" key="11">
    <source>
        <dbReference type="SMART" id="SM01390"/>
    </source>
</evidence>
<organism evidence="12 13">
    <name type="scientific">Parachlamydia acanthamoebae</name>
    <dbReference type="NCBI Taxonomy" id="83552"/>
    <lineage>
        <taxon>Bacteria</taxon>
        <taxon>Pseudomonadati</taxon>
        <taxon>Chlamydiota</taxon>
        <taxon>Chlamydiia</taxon>
        <taxon>Parachlamydiales</taxon>
        <taxon>Parachlamydiaceae</taxon>
        <taxon>Parachlamydia</taxon>
    </lineage>
</organism>
<dbReference type="Gene3D" id="3.10.290.10">
    <property type="entry name" value="RNA-binding S4 domain"/>
    <property type="match status" value="1"/>
</dbReference>
<feature type="domain" description="Small ribosomal subunit protein uS4 N-terminal" evidence="11">
    <location>
        <begin position="34"/>
        <end position="123"/>
    </location>
</feature>
<evidence type="ECO:0000256" key="9">
    <source>
        <dbReference type="SAM" id="MobiDB-lite"/>
    </source>
</evidence>
<dbReference type="InterPro" id="IPR018079">
    <property type="entry name" value="Ribosomal_uS4_CS"/>
</dbReference>
<evidence type="ECO:0000313" key="13">
    <source>
        <dbReference type="Proteomes" id="UP000031307"/>
    </source>
</evidence>
<dbReference type="EMBL" id="JSAM01000034">
    <property type="protein sequence ID" value="KIA78168.1"/>
    <property type="molecule type" value="Genomic_DNA"/>
</dbReference>
<evidence type="ECO:0000256" key="2">
    <source>
        <dbReference type="ARBA" id="ARBA00022730"/>
    </source>
</evidence>
<dbReference type="Gene3D" id="1.10.1050.10">
    <property type="entry name" value="Ribosomal Protein S4 Delta 41, Chain A, domain 1"/>
    <property type="match status" value="1"/>
</dbReference>
<dbReference type="SMART" id="SM01390">
    <property type="entry name" value="Ribosomal_S4"/>
    <property type="match status" value="1"/>
</dbReference>
<feature type="region of interest" description="Disordered" evidence="9">
    <location>
        <begin position="59"/>
        <end position="78"/>
    </location>
</feature>
<comment type="subunit">
    <text evidence="7">Part of the 30S ribosomal subunit. Contacts protein S5. The interaction surface between S4 and S5 is involved in control of translational fidelity.</text>
</comment>
<reference evidence="12 13" key="1">
    <citation type="journal article" date="2014" name="Mol. Biol. Evol.">
        <title>Massive expansion of Ubiquitination-related gene families within the Chlamydiae.</title>
        <authorList>
            <person name="Domman D."/>
            <person name="Collingro A."/>
            <person name="Lagkouvardos I."/>
            <person name="Gehre L."/>
            <person name="Weinmaier T."/>
            <person name="Rattei T."/>
            <person name="Subtil A."/>
            <person name="Horn M."/>
        </authorList>
    </citation>
    <scope>NUCLEOTIDE SEQUENCE [LARGE SCALE GENOMIC DNA]</scope>
    <source>
        <strain evidence="12 13">OEW1</strain>
    </source>
</reference>
<keyword evidence="3 7" id="KW-0694">RNA-binding</keyword>
<evidence type="ECO:0000313" key="12">
    <source>
        <dbReference type="EMBL" id="KIA78168.1"/>
    </source>
</evidence>
<comment type="similarity">
    <text evidence="1 7 8">Belongs to the universal ribosomal protein uS4 family.</text>
</comment>
<evidence type="ECO:0000256" key="3">
    <source>
        <dbReference type="ARBA" id="ARBA00022884"/>
    </source>
</evidence>
<dbReference type="FunFam" id="3.10.290.10:FF:000001">
    <property type="entry name" value="30S ribosomal protein S4"/>
    <property type="match status" value="1"/>
</dbReference>
<keyword evidence="2 7" id="KW-0699">rRNA-binding</keyword>